<dbReference type="Gene3D" id="3.60.10.10">
    <property type="entry name" value="Endonuclease/exonuclease/phosphatase"/>
    <property type="match status" value="1"/>
</dbReference>
<sequence length="1715" mass="191512">MDGDGGSLAKLVELKQRWEHRFPEVRTRRAIPRFPSTLTFLPRRNIVSPCVPTSSHTPPEGGDLELGSNQDSGDSGEVEIRNSAPKVQDLSEGPASTPDLEVEAFLNSSRKTLRYIPPMTQRGEIIIKPTAEMVTQGARRWQSTAVGGSRWFYNNGSRACHCGGRKHTKVPVWIRLRHLPMEFWTEDGLSAVASGVGTPLYTDKITKNCSRLDFARVCVMLDFQSKLPKHLVVLSPVVSEDKQIPIKIDIEYEWLPLRCTQCCSLGHTAPNCPDTKVKKMGPPMAVYLQKKRTKSVDPAQHRDAEVDDTYAHVERDEASDWTTSYGKNGGNVADFPATLDRNISTDSSFLKNKDKGKELIVYNPFEILSVDRGEGHSISGDFGNPCSWGNVHTVRAGLLPGWSWFDDYAESGGRIWIAWNDLEVGVEILSSDVQFIHCRLCNKRTSTKCLITVVYGECDHIRRRSLWAGLHNLSEDITMDPWAVFGDFNAIIDASESLGRSSENSSAMADFREFITETGLIHLPFTGCPYSWHNSSEGSRSLWRRLDRVLVNEIWLVLWPRASYLCALPGTSDHSPLILQGSVHRSFGGMFRFDNFLAEQPGFLESVQGVWRHRIFGNKMYGVMCRLKSLKSVFRAQRKIKGNLAKNVSLARDFLEKAQLLFDTYKENILYQLVQWCRMVYCKAVELEANMLRQRAKLNWITHGDQCSKFFFSKINARRAMQRVYQIQNTAGQLVSESAQVASEFISFFQSLLGGTRTRRTLNLVFLQPHLQHTLTSEEASALLLPVSQAEVKAAFFDISVDSAPGPDGYTSAFFKAAWPVIGNDICAAVAEFFISGQLLKQLNATLLVLIPKVQLPVRVSEFRPIACCNVMYKAIAKIIVGRIQPVLHSLINYSQNAFVPGRSVADNVLLAQELMAGYNQAKLPQRCTIKIDIQKAYDSVDWDFLLESLRVFNFPAQFIQLIEQCLTSAMFSISLNGSVHGFFKGSRGLRQGDPMSPYLFVMVMELWHVLLKFRTQDNSDFRFHWKCTVNSVRAIKSVLTEFSELSGLHINPVFILPKSIIKVIESKLRSFLWKGSGSSGLAKTIWTYHSASASWCWNKLVKISLLLKNGLEYRVGDGGKFRLWTDIWHPRGPLICSFPRGPRITGLPSDSLLMAVIHHGQWRWPSESDFDIQEIVASLPPIGPQQTDVISWKSGVRFFWPHMGWDRDVLWAARRWRGQHLINAAHRALLASIVYNLWRERNGRRFSATASSAESVAFRALEDVRIRIISANKVSFTYCTHNYTTDFQENSSSPADGDPDGGGGAGDHPPTLSLEERVRKEFNFSEFYSLANRVLDGDDEALGKLGDLKIRWDRRFPEPARARRIIPRFPSKLTFLPRRSIGQSTGDIEDDGPAPHSENSPVQDLQDDQAELPSASRMDPESVPTASRMDPESVPMPEVFIGNVKLSMAADDGIAAAFLNSSRKTLRVYNKFPPQQMGVQNYGIHGGSDRGGALALPGPAGGPATVGTRDVFTPAKTPSNPSVGSNSAPPDGILDRRRHLIVLSPSLSEGKDIPIKVDIEYEWLPLRCTQCCSLGHTVAACPETRVARLRPPVAVYVQKHQSKGGDRAGDSTADVATRCDHVEVTKTGRPTLQHDMDGSDVDAVLATQQTNISYSSDIPMHNSEHSYSKGKEIVVYNSFALLNPTVGEEEEGIGRSDGFFNSGPNFSSPFDNPP</sequence>
<dbReference type="PANTHER" id="PTHR46890:SF48">
    <property type="entry name" value="RNA-DIRECTED DNA POLYMERASE"/>
    <property type="match status" value="1"/>
</dbReference>
<dbReference type="InterPro" id="IPR025836">
    <property type="entry name" value="Zn_knuckle_CX2CX4HX4C"/>
</dbReference>
<protein>
    <recommendedName>
        <fullName evidence="5">Reverse transcriptase domain-containing protein</fullName>
    </recommendedName>
</protein>
<comment type="caution">
    <text evidence="4">The sequence shown here is derived from an EMBL/GenBank/DDBJ whole genome shotgun (WGS) entry which is preliminary data.</text>
</comment>
<dbReference type="InterPro" id="IPR052343">
    <property type="entry name" value="Retrotransposon-Effector_Assoc"/>
</dbReference>
<feature type="region of interest" description="Disordered" evidence="1">
    <location>
        <begin position="1691"/>
        <end position="1715"/>
    </location>
</feature>
<feature type="region of interest" description="Disordered" evidence="1">
    <location>
        <begin position="49"/>
        <end position="78"/>
    </location>
</feature>
<feature type="compositionally biased region" description="Low complexity" evidence="1">
    <location>
        <begin position="1697"/>
        <end position="1715"/>
    </location>
</feature>
<feature type="domain" description="Zinc knuckle CX2CX4HX4C" evidence="3">
    <location>
        <begin position="1557"/>
        <end position="1583"/>
    </location>
</feature>
<accession>A0AAW2JE86</accession>
<evidence type="ECO:0008006" key="5">
    <source>
        <dbReference type="Google" id="ProtNLM"/>
    </source>
</evidence>
<evidence type="ECO:0000313" key="4">
    <source>
        <dbReference type="EMBL" id="KAL0292779.1"/>
    </source>
</evidence>
<evidence type="ECO:0000259" key="3">
    <source>
        <dbReference type="Pfam" id="PF14392"/>
    </source>
</evidence>
<dbReference type="InterPro" id="IPR043502">
    <property type="entry name" value="DNA/RNA_pol_sf"/>
</dbReference>
<dbReference type="Pfam" id="PF14392">
    <property type="entry name" value="zf-CCHC_4"/>
    <property type="match status" value="2"/>
</dbReference>
<organism evidence="4">
    <name type="scientific">Sesamum radiatum</name>
    <name type="common">Black benniseed</name>
    <dbReference type="NCBI Taxonomy" id="300843"/>
    <lineage>
        <taxon>Eukaryota</taxon>
        <taxon>Viridiplantae</taxon>
        <taxon>Streptophyta</taxon>
        <taxon>Embryophyta</taxon>
        <taxon>Tracheophyta</taxon>
        <taxon>Spermatophyta</taxon>
        <taxon>Magnoliopsida</taxon>
        <taxon>eudicotyledons</taxon>
        <taxon>Gunneridae</taxon>
        <taxon>Pentapetalae</taxon>
        <taxon>asterids</taxon>
        <taxon>lamiids</taxon>
        <taxon>Lamiales</taxon>
        <taxon>Pedaliaceae</taxon>
        <taxon>Sesamum</taxon>
    </lineage>
</organism>
<dbReference type="CDD" id="cd01650">
    <property type="entry name" value="RT_nLTR_like"/>
    <property type="match status" value="1"/>
</dbReference>
<dbReference type="Pfam" id="PF00078">
    <property type="entry name" value="RVT_1"/>
    <property type="match status" value="1"/>
</dbReference>
<feature type="domain" description="Zinc knuckle CX2CX4HX4C" evidence="3">
    <location>
        <begin position="247"/>
        <end position="273"/>
    </location>
</feature>
<proteinExistence type="predicted"/>
<name>A0AAW2JE86_SESRA</name>
<gene>
    <name evidence="4" type="ORF">Sradi_6973700</name>
</gene>
<feature type="compositionally biased region" description="Polar residues" evidence="1">
    <location>
        <begin position="1517"/>
        <end position="1529"/>
    </location>
</feature>
<dbReference type="InterPro" id="IPR000477">
    <property type="entry name" value="RT_dom"/>
</dbReference>
<evidence type="ECO:0000259" key="2">
    <source>
        <dbReference type="Pfam" id="PF00078"/>
    </source>
</evidence>
<evidence type="ECO:0000256" key="1">
    <source>
        <dbReference type="SAM" id="MobiDB-lite"/>
    </source>
</evidence>
<dbReference type="PANTHER" id="PTHR46890">
    <property type="entry name" value="NON-LTR RETROLELEMENT REVERSE TRANSCRIPTASE-LIKE PROTEIN-RELATED"/>
    <property type="match status" value="1"/>
</dbReference>
<dbReference type="EMBL" id="JACGWJ010000392">
    <property type="protein sequence ID" value="KAL0292779.1"/>
    <property type="molecule type" value="Genomic_DNA"/>
</dbReference>
<dbReference type="InterPro" id="IPR036691">
    <property type="entry name" value="Endo/exonu/phosph_ase_sf"/>
</dbReference>
<feature type="domain" description="Reverse transcriptase" evidence="2">
    <location>
        <begin position="852"/>
        <end position="1006"/>
    </location>
</feature>
<dbReference type="SUPFAM" id="SSF56672">
    <property type="entry name" value="DNA/RNA polymerases"/>
    <property type="match status" value="1"/>
</dbReference>
<feature type="region of interest" description="Disordered" evidence="1">
    <location>
        <begin position="1377"/>
        <end position="1435"/>
    </location>
</feature>
<feature type="region of interest" description="Disordered" evidence="1">
    <location>
        <begin position="1514"/>
        <end position="1533"/>
    </location>
</feature>
<reference evidence="4" key="2">
    <citation type="journal article" date="2024" name="Plant">
        <title>Genomic evolution and insights into agronomic trait innovations of Sesamum species.</title>
        <authorList>
            <person name="Miao H."/>
            <person name="Wang L."/>
            <person name="Qu L."/>
            <person name="Liu H."/>
            <person name="Sun Y."/>
            <person name="Le M."/>
            <person name="Wang Q."/>
            <person name="Wei S."/>
            <person name="Zheng Y."/>
            <person name="Lin W."/>
            <person name="Duan Y."/>
            <person name="Cao H."/>
            <person name="Xiong S."/>
            <person name="Wang X."/>
            <person name="Wei L."/>
            <person name="Li C."/>
            <person name="Ma Q."/>
            <person name="Ju M."/>
            <person name="Zhao R."/>
            <person name="Li G."/>
            <person name="Mu C."/>
            <person name="Tian Q."/>
            <person name="Mei H."/>
            <person name="Zhang T."/>
            <person name="Gao T."/>
            <person name="Zhang H."/>
        </authorList>
    </citation>
    <scope>NUCLEOTIDE SEQUENCE</scope>
    <source>
        <strain evidence="4">G02</strain>
    </source>
</reference>
<reference evidence="4" key="1">
    <citation type="submission" date="2020-06" db="EMBL/GenBank/DDBJ databases">
        <authorList>
            <person name="Li T."/>
            <person name="Hu X."/>
            <person name="Zhang T."/>
            <person name="Song X."/>
            <person name="Zhang H."/>
            <person name="Dai N."/>
            <person name="Sheng W."/>
            <person name="Hou X."/>
            <person name="Wei L."/>
        </authorList>
    </citation>
    <scope>NUCLEOTIDE SEQUENCE</scope>
    <source>
        <strain evidence="4">G02</strain>
        <tissue evidence="4">Leaf</tissue>
    </source>
</reference>
<feature type="region of interest" description="Disordered" evidence="1">
    <location>
        <begin position="1288"/>
        <end position="1312"/>
    </location>
</feature>
<dbReference type="SUPFAM" id="SSF56219">
    <property type="entry name" value="DNase I-like"/>
    <property type="match status" value="1"/>
</dbReference>